<accession>A0A1H3C667</accession>
<sequence>MSKSVLTGTRIRARRMALGMRQADLARAVGMSPSYLNLIEHNRRRATPEVVSALAGSLDVPAETLTEGSGGAMVQGLRAVAALSDPGTAAVPEVERIDEFLGRFPGWAAALASAHSRAEGLERTVEHLSDRMTHDPYLSAALHEIVSAVTSVQSTAAILADTDDIDPVWQRKFHANILQDSVRLADGAEALVSYLDSTGAQETGLAAPQEELEAWLAARGYHIAALEGDTAPDIAQLLSGEIDLASKAARDLAAQWLIRYRADAQALPLDAVLSALHADPGIPPDALAARFNAPLDAVLRRLAYLPQGAGLPRFGLLICDRSGTLTARRPIDGFAVPRFGGACPLWPLYQALAQPYAALRTPVVTAARVPQRFIAYSYACARGPAQFGVASVVDAVMLLTPDSAAPTPDALSVGPSCRICARHTCPARREPSILADMPGPLPV</sequence>
<dbReference type="PROSITE" id="PS50943">
    <property type="entry name" value="HTH_CROC1"/>
    <property type="match status" value="1"/>
</dbReference>
<dbReference type="AlphaFoldDB" id="A0A1H3C667"/>
<organism evidence="2 3">
    <name type="scientific">Roseicitreum antarcticum</name>
    <dbReference type="NCBI Taxonomy" id="564137"/>
    <lineage>
        <taxon>Bacteria</taxon>
        <taxon>Pseudomonadati</taxon>
        <taxon>Pseudomonadota</taxon>
        <taxon>Alphaproteobacteria</taxon>
        <taxon>Rhodobacterales</taxon>
        <taxon>Paracoccaceae</taxon>
        <taxon>Roseicitreum</taxon>
    </lineage>
</organism>
<dbReference type="RefSeq" id="WP_092891177.1">
    <property type="nucleotide sequence ID" value="NZ_CP061498.1"/>
</dbReference>
<dbReference type="Proteomes" id="UP000198539">
    <property type="component" value="Unassembled WGS sequence"/>
</dbReference>
<evidence type="ECO:0000313" key="2">
    <source>
        <dbReference type="EMBL" id="SDX49565.1"/>
    </source>
</evidence>
<evidence type="ECO:0000259" key="1">
    <source>
        <dbReference type="PROSITE" id="PS50943"/>
    </source>
</evidence>
<gene>
    <name evidence="2" type="ORF">SAMN04488238_10936</name>
</gene>
<proteinExistence type="predicted"/>
<dbReference type="Pfam" id="PF09856">
    <property type="entry name" value="ScfRs"/>
    <property type="match status" value="1"/>
</dbReference>
<dbReference type="Gene3D" id="1.10.260.40">
    <property type="entry name" value="lambda repressor-like DNA-binding domains"/>
    <property type="match status" value="1"/>
</dbReference>
<dbReference type="InterPro" id="IPR018653">
    <property type="entry name" value="ScfR_C"/>
</dbReference>
<dbReference type="SMART" id="SM00530">
    <property type="entry name" value="HTH_XRE"/>
    <property type="match status" value="1"/>
</dbReference>
<dbReference type="OrthoDB" id="7790108at2"/>
<dbReference type="GO" id="GO:0003677">
    <property type="term" value="F:DNA binding"/>
    <property type="evidence" value="ECO:0007669"/>
    <property type="project" value="InterPro"/>
</dbReference>
<protein>
    <recommendedName>
        <fullName evidence="1">HTH cro/C1-type domain-containing protein</fullName>
    </recommendedName>
</protein>
<dbReference type="SUPFAM" id="SSF47413">
    <property type="entry name" value="lambda repressor-like DNA-binding domains"/>
    <property type="match status" value="1"/>
</dbReference>
<dbReference type="Pfam" id="PF01381">
    <property type="entry name" value="HTH_3"/>
    <property type="match status" value="1"/>
</dbReference>
<dbReference type="CDD" id="cd00093">
    <property type="entry name" value="HTH_XRE"/>
    <property type="match status" value="1"/>
</dbReference>
<keyword evidence="3" id="KW-1185">Reference proteome</keyword>
<name>A0A1H3C667_9RHOB</name>
<dbReference type="EMBL" id="FNOM01000009">
    <property type="protein sequence ID" value="SDX49565.1"/>
    <property type="molecule type" value="Genomic_DNA"/>
</dbReference>
<reference evidence="2 3" key="1">
    <citation type="submission" date="2016-10" db="EMBL/GenBank/DDBJ databases">
        <authorList>
            <person name="de Groot N.N."/>
        </authorList>
    </citation>
    <scope>NUCLEOTIDE SEQUENCE [LARGE SCALE GENOMIC DNA]</scope>
    <source>
        <strain evidence="2 3">CGMCC 1.8894</strain>
    </source>
</reference>
<dbReference type="STRING" id="564137.SAMN04488238_10936"/>
<evidence type="ECO:0000313" key="3">
    <source>
        <dbReference type="Proteomes" id="UP000198539"/>
    </source>
</evidence>
<dbReference type="InterPro" id="IPR010982">
    <property type="entry name" value="Lambda_DNA-bd_dom_sf"/>
</dbReference>
<dbReference type="InterPro" id="IPR001387">
    <property type="entry name" value="Cro/C1-type_HTH"/>
</dbReference>
<feature type="domain" description="HTH cro/C1-type" evidence="1">
    <location>
        <begin position="11"/>
        <end position="65"/>
    </location>
</feature>